<dbReference type="AlphaFoldDB" id="A0AB35X6H5"/>
<dbReference type="RefSeq" id="WP_331388067.1">
    <property type="nucleotide sequence ID" value="NZ_JAZKKV010000001.1"/>
</dbReference>
<dbReference type="Proteomes" id="UP001331691">
    <property type="component" value="Unassembled WGS sequence"/>
</dbReference>
<gene>
    <name evidence="1" type="ORF">V4836_08115</name>
</gene>
<comment type="caution">
    <text evidence="1">The sequence shown here is derived from an EMBL/GenBank/DDBJ whole genome shotgun (WGS) entry which is preliminary data.</text>
</comment>
<protein>
    <submittedName>
        <fullName evidence="1">Uncharacterized protein</fullName>
    </submittedName>
</protein>
<keyword evidence="2" id="KW-1185">Reference proteome</keyword>
<sequence length="83" mass="9482">MKYDIESITDQIEIISFEVLTEIDINIGCTPAFTIDDVCFALNYNNEMEIYNYKPVGITNDDAMNILNVLSKFNATCILRVLH</sequence>
<reference evidence="1 2" key="1">
    <citation type="submission" date="2023-10" db="EMBL/GenBank/DDBJ databases">
        <title>Wastewater isolates of ESBL- and carbapenemase-producing Gram-negative bacteria from New Zealand.</title>
        <authorList>
            <person name="Straub C."/>
            <person name="Weaver L."/>
            <person name="Cornelius A."/>
            <person name="Mcgill E."/>
            <person name="Dyet K."/>
            <person name="White L."/>
            <person name="Pattis I."/>
        </authorList>
    </citation>
    <scope>NUCLEOTIDE SEQUENCE [LARGE SCALE GENOMIC DNA]</scope>
    <source>
        <strain evidence="1 2">ESBL09</strain>
    </source>
</reference>
<proteinExistence type="predicted"/>
<evidence type="ECO:0000313" key="2">
    <source>
        <dbReference type="Proteomes" id="UP001331691"/>
    </source>
</evidence>
<name>A0AB35X6H5_9ENTR</name>
<dbReference type="EMBL" id="JAZKKV010000001">
    <property type="protein sequence ID" value="MEE9654122.1"/>
    <property type="molecule type" value="Genomic_DNA"/>
</dbReference>
<evidence type="ECO:0000313" key="1">
    <source>
        <dbReference type="EMBL" id="MEE9654122.1"/>
    </source>
</evidence>
<organism evidence="1 2">
    <name type="scientific">Kluyvera ascorbata</name>
    <dbReference type="NCBI Taxonomy" id="51288"/>
    <lineage>
        <taxon>Bacteria</taxon>
        <taxon>Pseudomonadati</taxon>
        <taxon>Pseudomonadota</taxon>
        <taxon>Gammaproteobacteria</taxon>
        <taxon>Enterobacterales</taxon>
        <taxon>Enterobacteriaceae</taxon>
        <taxon>Kluyvera</taxon>
    </lineage>
</organism>
<accession>A0AB35X6H5</accession>